<dbReference type="RefSeq" id="WP_027315051.1">
    <property type="nucleotide sequence ID" value="NZ_JACIDC010000002.1"/>
</dbReference>
<accession>A0A7W6ID38</accession>
<protein>
    <submittedName>
        <fullName evidence="2">ElaB/YqjD/DUF883 family membrane-anchored ribosome-binding protein</fullName>
    </submittedName>
</protein>
<organism evidence="2 3">
    <name type="scientific">Microvirga flocculans</name>
    <dbReference type="NCBI Taxonomy" id="217168"/>
    <lineage>
        <taxon>Bacteria</taxon>
        <taxon>Pseudomonadati</taxon>
        <taxon>Pseudomonadota</taxon>
        <taxon>Alphaproteobacteria</taxon>
        <taxon>Hyphomicrobiales</taxon>
        <taxon>Methylobacteriaceae</taxon>
        <taxon>Microvirga</taxon>
    </lineage>
</organism>
<comment type="caution">
    <text evidence="2">The sequence shown here is derived from an EMBL/GenBank/DDBJ whole genome shotgun (WGS) entry which is preliminary data.</text>
</comment>
<reference evidence="2 3" key="1">
    <citation type="submission" date="2020-08" db="EMBL/GenBank/DDBJ databases">
        <title>Genomic Encyclopedia of Type Strains, Phase IV (KMG-IV): sequencing the most valuable type-strain genomes for metagenomic binning, comparative biology and taxonomic classification.</title>
        <authorList>
            <person name="Goeker M."/>
        </authorList>
    </citation>
    <scope>NUCLEOTIDE SEQUENCE [LARGE SCALE GENOMIC DNA]</scope>
    <source>
        <strain evidence="2 3">DSM 15743</strain>
    </source>
</reference>
<gene>
    <name evidence="2" type="ORF">GGR34_000882</name>
</gene>
<dbReference type="Proteomes" id="UP000519439">
    <property type="component" value="Unassembled WGS sequence"/>
</dbReference>
<dbReference type="EMBL" id="JACIDC010000002">
    <property type="protein sequence ID" value="MBB4039247.1"/>
    <property type="molecule type" value="Genomic_DNA"/>
</dbReference>
<name>A0A7W6ID38_9HYPH</name>
<sequence>MARATGLHEELDILRAELGRTDAKGRSSRAEPASPKDEAQGAPAADAAADLEEQFGELGKILSEHTGGVDDFVKEHPLVSVLAAFALGIAVGRLMGRS</sequence>
<proteinExistence type="predicted"/>
<evidence type="ECO:0000313" key="3">
    <source>
        <dbReference type="Proteomes" id="UP000519439"/>
    </source>
</evidence>
<keyword evidence="3" id="KW-1185">Reference proteome</keyword>
<feature type="compositionally biased region" description="Basic and acidic residues" evidence="1">
    <location>
        <begin position="18"/>
        <end position="39"/>
    </location>
</feature>
<evidence type="ECO:0000313" key="2">
    <source>
        <dbReference type="EMBL" id="MBB4039247.1"/>
    </source>
</evidence>
<evidence type="ECO:0000256" key="1">
    <source>
        <dbReference type="SAM" id="MobiDB-lite"/>
    </source>
</evidence>
<feature type="region of interest" description="Disordered" evidence="1">
    <location>
        <begin position="18"/>
        <end position="46"/>
    </location>
</feature>
<dbReference type="AlphaFoldDB" id="A0A7W6ID38"/>